<comment type="caution">
    <text evidence="1">The sequence shown here is derived from an EMBL/GenBank/DDBJ whole genome shotgun (WGS) entry which is preliminary data.</text>
</comment>
<name>A0ABW6KB84_9BACI</name>
<dbReference type="EMBL" id="JBIACK010000004">
    <property type="protein sequence ID" value="MFE8700989.1"/>
    <property type="molecule type" value="Genomic_DNA"/>
</dbReference>
<gene>
    <name evidence="1" type="ORF">ACFYKX_10205</name>
</gene>
<evidence type="ECO:0000313" key="2">
    <source>
        <dbReference type="Proteomes" id="UP001601059"/>
    </source>
</evidence>
<dbReference type="RefSeq" id="WP_389360712.1">
    <property type="nucleotide sequence ID" value="NZ_JBIACK010000004.1"/>
</dbReference>
<protein>
    <submittedName>
        <fullName evidence="1">Uncharacterized protein</fullName>
    </submittedName>
</protein>
<reference evidence="1 2" key="1">
    <citation type="submission" date="2024-08" db="EMBL/GenBank/DDBJ databases">
        <title>Two novel Cytobacillus novel species.</title>
        <authorList>
            <person name="Liu G."/>
        </authorList>
    </citation>
    <scope>NUCLEOTIDE SEQUENCE [LARGE SCALE GENOMIC DNA]</scope>
    <source>
        <strain evidence="1 2">FJAT-54145</strain>
    </source>
</reference>
<sequence length="85" mass="9650">MAISPIAKTTFKEMFVMEFKRETAKKVMEGTFEGVTFDIMSIETESGRMMFYALVYDLGIRTSVRYSIGEAVDRAIHNIQKNVAA</sequence>
<proteinExistence type="predicted"/>
<organism evidence="1 2">
    <name type="scientific">Cytobacillus spartinae</name>
    <dbReference type="NCBI Taxonomy" id="3299023"/>
    <lineage>
        <taxon>Bacteria</taxon>
        <taxon>Bacillati</taxon>
        <taxon>Bacillota</taxon>
        <taxon>Bacilli</taxon>
        <taxon>Bacillales</taxon>
        <taxon>Bacillaceae</taxon>
        <taxon>Cytobacillus</taxon>
    </lineage>
</organism>
<dbReference type="Proteomes" id="UP001601059">
    <property type="component" value="Unassembled WGS sequence"/>
</dbReference>
<evidence type="ECO:0000313" key="1">
    <source>
        <dbReference type="EMBL" id="MFE8700989.1"/>
    </source>
</evidence>
<accession>A0ABW6KB84</accession>
<keyword evidence="2" id="KW-1185">Reference proteome</keyword>